<dbReference type="InterPro" id="IPR002611">
    <property type="entry name" value="IstB_ATP-bd"/>
</dbReference>
<organism evidence="2 3">
    <name type="scientific">Syntrophomonas wolfei</name>
    <dbReference type="NCBI Taxonomy" id="863"/>
    <lineage>
        <taxon>Bacteria</taxon>
        <taxon>Bacillati</taxon>
        <taxon>Bacillota</taxon>
        <taxon>Clostridia</taxon>
        <taxon>Eubacteriales</taxon>
        <taxon>Syntrophomonadaceae</taxon>
        <taxon>Syntrophomonas</taxon>
    </lineage>
</organism>
<gene>
    <name evidence="2" type="ORF">DDZ44_07050</name>
</gene>
<name>A0A354YWU1_9FIRM</name>
<dbReference type="SUPFAM" id="SSF52540">
    <property type="entry name" value="P-loop containing nucleoside triphosphate hydrolases"/>
    <property type="match status" value="1"/>
</dbReference>
<dbReference type="GO" id="GO:0005524">
    <property type="term" value="F:ATP binding"/>
    <property type="evidence" value="ECO:0007669"/>
    <property type="project" value="InterPro"/>
</dbReference>
<dbReference type="GO" id="GO:0006260">
    <property type="term" value="P:DNA replication"/>
    <property type="evidence" value="ECO:0007669"/>
    <property type="project" value="TreeGrafter"/>
</dbReference>
<accession>A0A354YWU1</accession>
<feature type="domain" description="IstB-like ATP-binding" evidence="1">
    <location>
        <begin position="112"/>
        <end position="229"/>
    </location>
</feature>
<dbReference type="Proteomes" id="UP000263273">
    <property type="component" value="Unassembled WGS sequence"/>
</dbReference>
<dbReference type="EMBL" id="DNZF01000155">
    <property type="protein sequence ID" value="HBK53674.1"/>
    <property type="molecule type" value="Genomic_DNA"/>
</dbReference>
<comment type="caution">
    <text evidence="2">The sequence shown here is derived from an EMBL/GenBank/DDBJ whole genome shotgun (WGS) entry which is preliminary data.</text>
</comment>
<evidence type="ECO:0000259" key="1">
    <source>
        <dbReference type="Pfam" id="PF01695"/>
    </source>
</evidence>
<evidence type="ECO:0000313" key="2">
    <source>
        <dbReference type="EMBL" id="HBK53674.1"/>
    </source>
</evidence>
<dbReference type="PANTHER" id="PTHR30050:SF4">
    <property type="entry name" value="ATP-BINDING PROTEIN RV3427C IN INSERTION SEQUENCE-RELATED"/>
    <property type="match status" value="1"/>
</dbReference>
<dbReference type="AlphaFoldDB" id="A0A354YWU1"/>
<evidence type="ECO:0000313" key="3">
    <source>
        <dbReference type="Proteomes" id="UP000263273"/>
    </source>
</evidence>
<reference evidence="2 3" key="1">
    <citation type="journal article" date="2018" name="Nat. Biotechnol.">
        <title>A standardized bacterial taxonomy based on genome phylogeny substantially revises the tree of life.</title>
        <authorList>
            <person name="Parks D.H."/>
            <person name="Chuvochina M."/>
            <person name="Waite D.W."/>
            <person name="Rinke C."/>
            <person name="Skarshewski A."/>
            <person name="Chaumeil P.A."/>
            <person name="Hugenholtz P."/>
        </authorList>
    </citation>
    <scope>NUCLEOTIDE SEQUENCE [LARGE SCALE GENOMIC DNA]</scope>
    <source>
        <strain evidence="2">UBA10948</strain>
    </source>
</reference>
<dbReference type="Pfam" id="PF01695">
    <property type="entry name" value="IstB_IS21"/>
    <property type="match status" value="1"/>
</dbReference>
<dbReference type="InterPro" id="IPR027417">
    <property type="entry name" value="P-loop_NTPase"/>
</dbReference>
<dbReference type="Gene3D" id="3.40.50.300">
    <property type="entry name" value="P-loop containing nucleotide triphosphate hydrolases"/>
    <property type="match status" value="1"/>
</dbReference>
<sequence>MRAMNMSVSSSESELRLQAVWSSFGVPPRLAEASLANYKPTCPEQGRALQKCQAFASSGLDNIAGGHGLFFQGPFGTGKSHLSVATLRAIVANNIERFGRPASENCFVGEPVYDGYYCSIVSVVDLLDLLRESFSSDQLRAPARRLLHRCRTDALVILDDVGAEKPTDWVAEQIYALIDIRYRMQRSTFFTTNCSMKQLENQIGSRSVSRIMEMCQGVKVGGDDWRKKT</sequence>
<dbReference type="PANTHER" id="PTHR30050">
    <property type="entry name" value="CHROMOSOMAL REPLICATION INITIATOR PROTEIN DNAA"/>
    <property type="match status" value="1"/>
</dbReference>
<proteinExistence type="predicted"/>
<protein>
    <recommendedName>
        <fullName evidence="1">IstB-like ATP-binding domain-containing protein</fullName>
    </recommendedName>
</protein>